<dbReference type="RefSeq" id="WP_186996799.1">
    <property type="nucleotide sequence ID" value="NZ_JACOQK010000001.1"/>
</dbReference>
<feature type="region of interest" description="Disordered" evidence="1">
    <location>
        <begin position="1110"/>
        <end position="1136"/>
    </location>
</feature>
<keyword evidence="5" id="KW-1185">Reference proteome</keyword>
<evidence type="ECO:0000313" key="5">
    <source>
        <dbReference type="Proteomes" id="UP000649151"/>
    </source>
</evidence>
<feature type="transmembrane region" description="Helical" evidence="2">
    <location>
        <begin position="1143"/>
        <end position="1162"/>
    </location>
</feature>
<feature type="compositionally biased region" description="Low complexity" evidence="1">
    <location>
        <begin position="1114"/>
        <end position="1129"/>
    </location>
</feature>
<feature type="chain" id="PRO_5045950603" description="Glycosyl hydrolases family 2, sugar binding domain" evidence="3">
    <location>
        <begin position="19"/>
        <end position="1167"/>
    </location>
</feature>
<organism evidence="4 5">
    <name type="scientific">Clostridium facile</name>
    <dbReference type="NCBI Taxonomy" id="2763035"/>
    <lineage>
        <taxon>Bacteria</taxon>
        <taxon>Bacillati</taxon>
        <taxon>Bacillota</taxon>
        <taxon>Clostridia</taxon>
        <taxon>Eubacteriales</taxon>
        <taxon>Clostridiaceae</taxon>
        <taxon>Clostridium</taxon>
    </lineage>
</organism>
<keyword evidence="3" id="KW-0732">Signal</keyword>
<evidence type="ECO:0000256" key="3">
    <source>
        <dbReference type="SAM" id="SignalP"/>
    </source>
</evidence>
<reference evidence="4 5" key="1">
    <citation type="submission" date="2020-08" db="EMBL/GenBank/DDBJ databases">
        <title>Genome public.</title>
        <authorList>
            <person name="Liu C."/>
            <person name="Sun Q."/>
        </authorList>
    </citation>
    <scope>NUCLEOTIDE SEQUENCE [LARGE SCALE GENOMIC DNA]</scope>
    <source>
        <strain evidence="4 5">NSJ-27</strain>
    </source>
</reference>
<feature type="signal peptide" evidence="3">
    <location>
        <begin position="1"/>
        <end position="18"/>
    </location>
</feature>
<keyword evidence="2" id="KW-0812">Transmembrane</keyword>
<dbReference type="SUPFAM" id="SSF49785">
    <property type="entry name" value="Galactose-binding domain-like"/>
    <property type="match status" value="1"/>
</dbReference>
<evidence type="ECO:0008006" key="6">
    <source>
        <dbReference type="Google" id="ProtNLM"/>
    </source>
</evidence>
<gene>
    <name evidence="4" type="ORF">H8Z77_08945</name>
</gene>
<keyword evidence="2" id="KW-1133">Transmembrane helix</keyword>
<dbReference type="Gene3D" id="2.60.120.260">
    <property type="entry name" value="Galactose-binding domain-like"/>
    <property type="match status" value="1"/>
</dbReference>
<dbReference type="Proteomes" id="UP000649151">
    <property type="component" value="Unassembled WGS sequence"/>
</dbReference>
<dbReference type="EMBL" id="JACOQK010000001">
    <property type="protein sequence ID" value="MBC5788143.1"/>
    <property type="molecule type" value="Genomic_DNA"/>
</dbReference>
<name>A0ABR7ISR5_9CLOT</name>
<accession>A0ABR7ISR5</accession>
<evidence type="ECO:0000313" key="4">
    <source>
        <dbReference type="EMBL" id="MBC5788143.1"/>
    </source>
</evidence>
<keyword evidence="2" id="KW-0472">Membrane</keyword>
<dbReference type="PANTHER" id="PTHR36848:SF2">
    <property type="entry name" value="SECRETED PROTEIN"/>
    <property type="match status" value="1"/>
</dbReference>
<proteinExistence type="predicted"/>
<dbReference type="PANTHER" id="PTHR36848">
    <property type="entry name" value="DNA-BINDING PROTEIN (PUTATIVE SECRETED PROTEIN)-RELATED"/>
    <property type="match status" value="1"/>
</dbReference>
<protein>
    <recommendedName>
        <fullName evidence="6">Glycosyl hydrolases family 2, sugar binding domain</fullName>
    </recommendedName>
</protein>
<dbReference type="InterPro" id="IPR008979">
    <property type="entry name" value="Galactose-bd-like_sf"/>
</dbReference>
<sequence>MKKSIRKLLAAVTTTALVASVTATSMVSVGAIPQYTKSDIISAFQNPDLDAKPMARMWFVDGQAGAIENDIIAEHLAGMAKSGFGGVEIALLADNSNMTNDQAGEYGWGTENWKKTVKKILKAANTIEGGFKVDFTITPHWPPISNTIDPNDDEAATELSYAYKKITADDLAAGTVDTPLPIQEKTDLARTPFYKTDRFVAATVAQVIGFEEKTNKPIFQFETLRDLTDVTTKKIAVEGECYKEENGIKYAGYAAGIPSREVAEADGIDYDTQILAKFGPEPSTNDFEGKIDKDGNRKRMADWQYLYETDLTKLNLQDYHPNNDETFAVGDYVLFGSYCRGTGQAVSGANTTMKNRTYVTNYFESDGIQKALDIWNECILYDEVRALMEKNGGSIFEDSIETTHNGPFWSADLMEDMTNYLGYDTTLYAPVYMSGRTSKTFVDVPGQAAPDIIVTRDADFIFQSENDESERIIEDYNLALAHLFETEHVKTIQDWAAGFNYNYRAPAYSLPGLSIVGAALMTDVTEGDNSTYKDALRQLSSAVNMKGEKFLSLESCTFAKADFNWQTILKEMNQNTSQGVNRVIVHGSAYPVTLNNYQDSWPGWNWGGGTGFPAWDSRQIFWDDADALNGYITRTQAVMQNGTAKVDLAILNDTEQSFHLITKNSNQELLNNGYSYNILDESVLNLDSAVVTNRVLNENGPAYKAIVLDNVNMLSAPTAFKLIEYAKAGLPVILKNSNPQRIYGTEKGENNVDNLTAWIAELKNMDNVKSVTTEQELMDVLAELNISSSAQYTDVNGLETSHRQDNVGDYYYLFNDNTEQPVSTTVQLEGNGVPYTLDPWTGEITPIATYTEQEDGVSIHLDLGAKQSVIIAVAPEGGDFPKVEDTHVTAVTGGQAVYDGESLIHRSTENGSYGVVMSDGSIKQIVDQDVESPISIQEWDLSLESWGPDESVNDVNPTISKKTTVLFNHVATGTTWDQLPATTEQLEQLEVNSMADVSGIGTYSATFTLSEDWNINNGAYFNFAKNENDEVVEVTINGNVIHNIDTFATSVDLSHYLVAGENTISVKVDSTITNRFNATHQSADRTTHGLMSTVVTPYQDTMLITHAEQLEDPSSTPSQGEQGSSSQGSDYTGNTDSVKTGDVVPIAGIATVLAAAVSTVIVTRKKK</sequence>
<evidence type="ECO:0000256" key="2">
    <source>
        <dbReference type="SAM" id="Phobius"/>
    </source>
</evidence>
<evidence type="ECO:0000256" key="1">
    <source>
        <dbReference type="SAM" id="MobiDB-lite"/>
    </source>
</evidence>
<dbReference type="InterPro" id="IPR053161">
    <property type="entry name" value="Ulvan_degrading_GH"/>
</dbReference>
<comment type="caution">
    <text evidence="4">The sequence shown here is derived from an EMBL/GenBank/DDBJ whole genome shotgun (WGS) entry which is preliminary data.</text>
</comment>